<protein>
    <recommendedName>
        <fullName evidence="4">Lysophospholipase A</fullName>
    </recommendedName>
</protein>
<dbReference type="AlphaFoldDB" id="A0A1V6U137"/>
<dbReference type="Pfam" id="PF00657">
    <property type="entry name" value="Lipase_GDSL"/>
    <property type="match status" value="1"/>
</dbReference>
<dbReference type="InterPro" id="IPR051058">
    <property type="entry name" value="GDSL_Est/Lipase"/>
</dbReference>
<dbReference type="GO" id="GO:0016788">
    <property type="term" value="F:hydrolase activity, acting on ester bonds"/>
    <property type="evidence" value="ECO:0007669"/>
    <property type="project" value="InterPro"/>
</dbReference>
<dbReference type="InterPro" id="IPR001087">
    <property type="entry name" value="GDSL"/>
</dbReference>
<evidence type="ECO:0000313" key="2">
    <source>
        <dbReference type="EMBL" id="OQE32201.1"/>
    </source>
</evidence>
<dbReference type="EMBL" id="MLKD01000001">
    <property type="protein sequence ID" value="OQE32201.1"/>
    <property type="molecule type" value="Genomic_DNA"/>
</dbReference>
<organism evidence="2 3">
    <name type="scientific">Penicillium steckii</name>
    <dbReference type="NCBI Taxonomy" id="303698"/>
    <lineage>
        <taxon>Eukaryota</taxon>
        <taxon>Fungi</taxon>
        <taxon>Dikarya</taxon>
        <taxon>Ascomycota</taxon>
        <taxon>Pezizomycotina</taxon>
        <taxon>Eurotiomycetes</taxon>
        <taxon>Eurotiomycetidae</taxon>
        <taxon>Eurotiales</taxon>
        <taxon>Aspergillaceae</taxon>
        <taxon>Penicillium</taxon>
    </lineage>
</organism>
<reference evidence="3" key="1">
    <citation type="journal article" date="2017" name="Nat. Microbiol.">
        <title>Global analysis of biosynthetic gene clusters reveals vast potential of secondary metabolite production in Penicillium species.</title>
        <authorList>
            <person name="Nielsen J.C."/>
            <person name="Grijseels S."/>
            <person name="Prigent S."/>
            <person name="Ji B."/>
            <person name="Dainat J."/>
            <person name="Nielsen K.F."/>
            <person name="Frisvad J.C."/>
            <person name="Workman M."/>
            <person name="Nielsen J."/>
        </authorList>
    </citation>
    <scope>NUCLEOTIDE SEQUENCE [LARGE SCALE GENOMIC DNA]</scope>
    <source>
        <strain evidence="3">IBT 24891</strain>
    </source>
</reference>
<dbReference type="Gene3D" id="3.40.50.1110">
    <property type="entry name" value="SGNH hydrolase"/>
    <property type="match status" value="1"/>
</dbReference>
<keyword evidence="1" id="KW-0378">Hydrolase</keyword>
<dbReference type="OrthoDB" id="1600564at2759"/>
<dbReference type="SUPFAM" id="SSF52266">
    <property type="entry name" value="SGNH hydrolase"/>
    <property type="match status" value="1"/>
</dbReference>
<dbReference type="Proteomes" id="UP000191285">
    <property type="component" value="Unassembled WGS sequence"/>
</dbReference>
<dbReference type="CDD" id="cd01846">
    <property type="entry name" value="fatty_acyltransferase_like"/>
    <property type="match status" value="1"/>
</dbReference>
<keyword evidence="3" id="KW-1185">Reference proteome</keyword>
<evidence type="ECO:0008006" key="4">
    <source>
        <dbReference type="Google" id="ProtNLM"/>
    </source>
</evidence>
<dbReference type="STRING" id="303698.A0A1V6U137"/>
<gene>
    <name evidence="2" type="ORF">PENSTE_c001G05307</name>
</gene>
<proteinExistence type="predicted"/>
<dbReference type="PANTHER" id="PTHR45648">
    <property type="entry name" value="GDSL LIPASE/ACYLHYDROLASE FAMILY PROTEIN (AFU_ORTHOLOGUE AFUA_4G14700)"/>
    <property type="match status" value="1"/>
</dbReference>
<sequence>MINATKHETDLDITIVISRARLDPKMKVSVVVSPLVFLLTSTANASPTASAAEKFRWSSKKALIAFGDSYTYVQGTHGHQNYSFIGDAFNFALDEKTLLSNKIVQNQTATAEGGPNWVEYLTDCGIKPGLTSPQSCKKQLWDFAFAGSDISTEYTPLHHNFTVSLVNQTLQYQQYAHKPLEKLFQPKESLIAIWIGINDINDSSKYSVDFPQFYEDLIKTLFRNSVTALYNLGHRSFLFMNLPPLDRTPGNQASSSPHPNATQVKWYNDALSRHARLFQREKNDVEARVFDAHAHLSAILDYPARYDIVNTTNFCAGYDQPDIEENFLNYGCPTPLDQYFWFNSGHMTSHVHRILAEELQQWLKSL</sequence>
<evidence type="ECO:0000313" key="3">
    <source>
        <dbReference type="Proteomes" id="UP000191285"/>
    </source>
</evidence>
<comment type="caution">
    <text evidence="2">The sequence shown here is derived from an EMBL/GenBank/DDBJ whole genome shotgun (WGS) entry which is preliminary data.</text>
</comment>
<dbReference type="PANTHER" id="PTHR45648:SF85">
    <property type="entry name" value="A, PUTATIVE (AFU_ORTHOLOGUE AFUA_2G10760)-RELATED"/>
    <property type="match status" value="1"/>
</dbReference>
<name>A0A1V6U137_9EURO</name>
<accession>A0A1V6U137</accession>
<dbReference type="InterPro" id="IPR036514">
    <property type="entry name" value="SGNH_hydro_sf"/>
</dbReference>
<evidence type="ECO:0000256" key="1">
    <source>
        <dbReference type="ARBA" id="ARBA00022801"/>
    </source>
</evidence>